<gene>
    <name evidence="1" type="ORF">SDC9_205707</name>
</gene>
<dbReference type="EMBL" id="VSSQ01130249">
    <property type="protein sequence ID" value="MPN58011.1"/>
    <property type="molecule type" value="Genomic_DNA"/>
</dbReference>
<dbReference type="AlphaFoldDB" id="A0A645J322"/>
<accession>A0A645J322</accession>
<reference evidence="1" key="1">
    <citation type="submission" date="2019-08" db="EMBL/GenBank/DDBJ databases">
        <authorList>
            <person name="Kucharzyk K."/>
            <person name="Murdoch R.W."/>
            <person name="Higgins S."/>
            <person name="Loffler F."/>
        </authorList>
    </citation>
    <scope>NUCLEOTIDE SEQUENCE</scope>
</reference>
<protein>
    <submittedName>
        <fullName evidence="1">Uncharacterized protein</fullName>
    </submittedName>
</protein>
<sequence length="107" mass="11338">MAASSLQICNTSDGVASVTTPYSLTTYALLPPGDPNNANKRMISPIYYGNASEGFRGQLDGVKCIYYSNILTGDTITDDDGNVYYVVVAAAQGSTSFPSRALLVRIS</sequence>
<name>A0A645J322_9ZZZZ</name>
<evidence type="ECO:0000313" key="1">
    <source>
        <dbReference type="EMBL" id="MPN58011.1"/>
    </source>
</evidence>
<comment type="caution">
    <text evidence="1">The sequence shown here is derived from an EMBL/GenBank/DDBJ whole genome shotgun (WGS) entry which is preliminary data.</text>
</comment>
<proteinExistence type="predicted"/>
<organism evidence="1">
    <name type="scientific">bioreactor metagenome</name>
    <dbReference type="NCBI Taxonomy" id="1076179"/>
    <lineage>
        <taxon>unclassified sequences</taxon>
        <taxon>metagenomes</taxon>
        <taxon>ecological metagenomes</taxon>
    </lineage>
</organism>